<gene>
    <name evidence="2" type="ORF">Tci_049919</name>
</gene>
<feature type="compositionally biased region" description="Basic and acidic residues" evidence="1">
    <location>
        <begin position="592"/>
        <end position="612"/>
    </location>
</feature>
<protein>
    <submittedName>
        <fullName evidence="2">L10-interacting MYB domain-containing protein-like</fullName>
    </submittedName>
</protein>
<evidence type="ECO:0000256" key="1">
    <source>
        <dbReference type="SAM" id="MobiDB-lite"/>
    </source>
</evidence>
<name>A0A6L2MVB9_TANCI</name>
<evidence type="ECO:0000313" key="2">
    <source>
        <dbReference type="EMBL" id="GEU77941.1"/>
    </source>
</evidence>
<comment type="caution">
    <text evidence="2">The sequence shown here is derived from an EMBL/GenBank/DDBJ whole genome shotgun (WGS) entry which is preliminary data.</text>
</comment>
<dbReference type="EMBL" id="BKCJ010007573">
    <property type="protein sequence ID" value="GEU77941.1"/>
    <property type="molecule type" value="Genomic_DNA"/>
</dbReference>
<organism evidence="2">
    <name type="scientific">Tanacetum cinerariifolium</name>
    <name type="common">Dalmatian daisy</name>
    <name type="synonym">Chrysanthemum cinerariifolium</name>
    <dbReference type="NCBI Taxonomy" id="118510"/>
    <lineage>
        <taxon>Eukaryota</taxon>
        <taxon>Viridiplantae</taxon>
        <taxon>Streptophyta</taxon>
        <taxon>Embryophyta</taxon>
        <taxon>Tracheophyta</taxon>
        <taxon>Spermatophyta</taxon>
        <taxon>Magnoliopsida</taxon>
        <taxon>eudicotyledons</taxon>
        <taxon>Gunneridae</taxon>
        <taxon>Pentapetalae</taxon>
        <taxon>asterids</taxon>
        <taxon>campanulids</taxon>
        <taxon>Asterales</taxon>
        <taxon>Asteraceae</taxon>
        <taxon>Asteroideae</taxon>
        <taxon>Anthemideae</taxon>
        <taxon>Anthemidinae</taxon>
        <taxon>Tanacetum</taxon>
    </lineage>
</organism>
<sequence>MTLEKTIEDGLGPCYKKLATLEEGVSKMMRMLMEEKKEDDMGACIEKLDKIGWAAQDPMYDTALLLFGQSAKYSKLCLHLKPESYGNWVKSVGRKLIITNVSSKLMMFGMTIDAAYLMLLGHKYSLIVNPTIYVSCIKKFLTSVLIKKSNDAVRLKALINKKKVIITEGFVRQSLRLDDADGVDPNEEIFAELTRMGYEKPLIRNMDSPSKFLTYPCFLQLMIKSQVSDLSSHTTKYTSPALIKKVFANIRRVGKGFLGVDTPLFDGMLVPQQVQDVKDVAEDEDDHNEVSAESTLPLPTPVTPLPSPTQEHTCATLTKKVSNLEEDKIAQAIEITKLKQRVRRGKITKLDADKDVTIVDAEEDMDADVHGRLEESQAKVYHLDLEHAEKVLSMQDTNEAELAKVEKVIEVVTAAKLMTEVVTTAATTIIAAQVPKASDPRKRKGVIIHDLEETATASVIVHSEVKSKDKGKGILIKEPKPLKRQAQIKKDETFARQLEAELNANINWNNVVDQVKRKEKQDNTVMRYQALKRKLVTKAQARKNIMVYLKNMAGFKMEFFKGMTYTNIRPIFEKHYNSIQAFLEKGEKVIEEEGSKRKSDSPEQKAAKKQRIDEEEEELKAHLQIVVNDDDNVFTEATPLALKVLVVDYQIYHENNKPYYKIIRANETHKLFLSFITILKNFDREDLEML</sequence>
<proteinExistence type="predicted"/>
<accession>A0A6L2MVB9</accession>
<feature type="region of interest" description="Disordered" evidence="1">
    <location>
        <begin position="592"/>
        <end position="613"/>
    </location>
</feature>
<dbReference type="AlphaFoldDB" id="A0A6L2MVB9"/>
<feature type="compositionally biased region" description="Pro residues" evidence="1">
    <location>
        <begin position="298"/>
        <end position="307"/>
    </location>
</feature>
<reference evidence="2" key="1">
    <citation type="journal article" date="2019" name="Sci. Rep.">
        <title>Draft genome of Tanacetum cinerariifolium, the natural source of mosquito coil.</title>
        <authorList>
            <person name="Yamashiro T."/>
            <person name="Shiraishi A."/>
            <person name="Satake H."/>
            <person name="Nakayama K."/>
        </authorList>
    </citation>
    <scope>NUCLEOTIDE SEQUENCE</scope>
</reference>
<feature type="region of interest" description="Disordered" evidence="1">
    <location>
        <begin position="281"/>
        <end position="310"/>
    </location>
</feature>